<dbReference type="Pfam" id="PF00925">
    <property type="entry name" value="GTP_cyclohydro2"/>
    <property type="match status" value="1"/>
</dbReference>
<feature type="region of interest" description="Disordered" evidence="5">
    <location>
        <begin position="33"/>
        <end position="90"/>
    </location>
</feature>
<evidence type="ECO:0000256" key="1">
    <source>
        <dbReference type="ARBA" id="ARBA00008131"/>
    </source>
</evidence>
<dbReference type="AlphaFoldDB" id="A0A507BF30"/>
<dbReference type="GO" id="GO:0009231">
    <property type="term" value="P:riboflavin biosynthetic process"/>
    <property type="evidence" value="ECO:0007669"/>
    <property type="project" value="InterPro"/>
</dbReference>
<dbReference type="SUPFAM" id="SSF142695">
    <property type="entry name" value="RibA-like"/>
    <property type="match status" value="1"/>
</dbReference>
<feature type="compositionally biased region" description="Polar residues" evidence="5">
    <location>
        <begin position="75"/>
        <end position="90"/>
    </location>
</feature>
<evidence type="ECO:0000259" key="7">
    <source>
        <dbReference type="Pfam" id="PF12471"/>
    </source>
</evidence>
<dbReference type="PANTHER" id="PTHR47259">
    <property type="match status" value="1"/>
</dbReference>
<feature type="compositionally biased region" description="Polar residues" evidence="5">
    <location>
        <begin position="1"/>
        <end position="10"/>
    </location>
</feature>
<comment type="similarity">
    <text evidence="1">Belongs to the GTP cyclohydrolase II family.</text>
</comment>
<dbReference type="Proteomes" id="UP000319257">
    <property type="component" value="Unassembled WGS sequence"/>
</dbReference>
<feature type="compositionally biased region" description="Polar residues" evidence="5">
    <location>
        <begin position="54"/>
        <end position="68"/>
    </location>
</feature>
<keyword evidence="9" id="KW-1185">Reference proteome</keyword>
<evidence type="ECO:0000256" key="2">
    <source>
        <dbReference type="ARBA" id="ARBA00022741"/>
    </source>
</evidence>
<feature type="domain" description="GTP cyclohydrolase N-terminal" evidence="7">
    <location>
        <begin position="120"/>
        <end position="311"/>
    </location>
</feature>
<evidence type="ECO:0000313" key="8">
    <source>
        <dbReference type="EMBL" id="TPX15140.1"/>
    </source>
</evidence>
<reference evidence="8 9" key="1">
    <citation type="submission" date="2019-06" db="EMBL/GenBank/DDBJ databases">
        <title>Draft genome sequence of the filamentous fungus Phialemoniopsis curvata isolated from diesel fuel.</title>
        <authorList>
            <person name="Varaljay V.A."/>
            <person name="Lyon W.J."/>
            <person name="Crouch A.L."/>
            <person name="Drake C.E."/>
            <person name="Hollomon J.M."/>
            <person name="Nadeau L.J."/>
            <person name="Nunn H.S."/>
            <person name="Stevenson B.S."/>
            <person name="Bojanowski C.L."/>
            <person name="Crookes-Goodson W.J."/>
        </authorList>
    </citation>
    <scope>NUCLEOTIDE SEQUENCE [LARGE SCALE GENOMIC DNA]</scope>
    <source>
        <strain evidence="8 9">D216</strain>
    </source>
</reference>
<dbReference type="InterPro" id="IPR032677">
    <property type="entry name" value="GTP_cyclohydro_II"/>
</dbReference>
<keyword evidence="3" id="KW-0378">Hydrolase</keyword>
<dbReference type="EMBL" id="SKBQ01000023">
    <property type="protein sequence ID" value="TPX15140.1"/>
    <property type="molecule type" value="Genomic_DNA"/>
</dbReference>
<feature type="domain" description="GTP cyclohydrolase II" evidence="6">
    <location>
        <begin position="348"/>
        <end position="485"/>
    </location>
</feature>
<keyword evidence="4" id="KW-0342">GTP-binding</keyword>
<feature type="region of interest" description="Disordered" evidence="5">
    <location>
        <begin position="1"/>
        <end position="21"/>
    </location>
</feature>
<dbReference type="CDD" id="cd00641">
    <property type="entry name" value="GTP_cyclohydro2"/>
    <property type="match status" value="1"/>
</dbReference>
<dbReference type="InterPro" id="IPR000926">
    <property type="entry name" value="RibA"/>
</dbReference>
<dbReference type="STRING" id="1093900.A0A507BF30"/>
<dbReference type="PANTHER" id="PTHR47259:SF2">
    <property type="entry name" value="URACIL-REGULATED PROTEIN 1"/>
    <property type="match status" value="1"/>
</dbReference>
<evidence type="ECO:0008006" key="10">
    <source>
        <dbReference type="Google" id="ProtNLM"/>
    </source>
</evidence>
<evidence type="ECO:0000313" key="9">
    <source>
        <dbReference type="Proteomes" id="UP000319257"/>
    </source>
</evidence>
<evidence type="ECO:0000256" key="5">
    <source>
        <dbReference type="SAM" id="MobiDB-lite"/>
    </source>
</evidence>
<proteinExistence type="inferred from homology"/>
<dbReference type="GeneID" id="41972145"/>
<evidence type="ECO:0000256" key="4">
    <source>
        <dbReference type="ARBA" id="ARBA00023134"/>
    </source>
</evidence>
<dbReference type="Pfam" id="PF12471">
    <property type="entry name" value="GTP_CH_N"/>
    <property type="match status" value="1"/>
</dbReference>
<dbReference type="GO" id="GO:0003935">
    <property type="term" value="F:GTP cyclohydrolase II activity"/>
    <property type="evidence" value="ECO:0007669"/>
    <property type="project" value="InterPro"/>
</dbReference>
<comment type="caution">
    <text evidence="8">The sequence shown here is derived from an EMBL/GenBank/DDBJ whole genome shotgun (WGS) entry which is preliminary data.</text>
</comment>
<keyword evidence="2" id="KW-0547">Nucleotide-binding</keyword>
<protein>
    <recommendedName>
        <fullName evidence="10">GTP cyclohydrolase II</fullName>
    </recommendedName>
</protein>
<dbReference type="RefSeq" id="XP_030996851.1">
    <property type="nucleotide sequence ID" value="XM_031139138.1"/>
</dbReference>
<dbReference type="OrthoDB" id="57939at2759"/>
<evidence type="ECO:0000256" key="3">
    <source>
        <dbReference type="ARBA" id="ARBA00022801"/>
    </source>
</evidence>
<dbReference type="NCBIfam" id="NF005536">
    <property type="entry name" value="PRK07198.1"/>
    <property type="match status" value="1"/>
</dbReference>
<dbReference type="Gene3D" id="3.40.50.10990">
    <property type="entry name" value="GTP cyclohydrolase II"/>
    <property type="match status" value="1"/>
</dbReference>
<organism evidence="8 9">
    <name type="scientific">Thyridium curvatum</name>
    <dbReference type="NCBI Taxonomy" id="1093900"/>
    <lineage>
        <taxon>Eukaryota</taxon>
        <taxon>Fungi</taxon>
        <taxon>Dikarya</taxon>
        <taxon>Ascomycota</taxon>
        <taxon>Pezizomycotina</taxon>
        <taxon>Sordariomycetes</taxon>
        <taxon>Sordariomycetidae</taxon>
        <taxon>Thyridiales</taxon>
        <taxon>Thyridiaceae</taxon>
        <taxon>Thyridium</taxon>
    </lineage>
</organism>
<gene>
    <name evidence="8" type="ORF">E0L32_004698</name>
</gene>
<evidence type="ECO:0000259" key="6">
    <source>
        <dbReference type="Pfam" id="PF00925"/>
    </source>
</evidence>
<dbReference type="InterPro" id="IPR022163">
    <property type="entry name" value="GTP_CH_N"/>
</dbReference>
<dbReference type="GO" id="GO:0005525">
    <property type="term" value="F:GTP binding"/>
    <property type="evidence" value="ECO:0007669"/>
    <property type="project" value="UniProtKB-KW"/>
</dbReference>
<accession>A0A507BF30</accession>
<sequence length="579" mass="63580">MATNNVSKSDTVGREELMDAMHQLRQVQTQLLAGLEALEQDRPGTGMGAPSIPGGSSTTPNASTQSPQLLPADSASEQQTESSSPPAQKSGFTSRIILTWVDFAPVTSIVAADTDPWCRTYPKQIGINPLPMNWGAGDPQARGPIVVSRSSSTIRRRNAIGAAFKAHGGSYSIYYALALASKELDADHRPDFTNTEPIVDIGPFPTWHDKKKIVAMDPYGHLAPWLFKDIINKENVDIRPTIAITKAHMKLPELEESVRSGRLKPDGKICLNNQGELAVTKFAVEPVWYLPGVAERFGIDEGTLRRSLFEHTGGSYPELITRGDIKLFLPPIGGLTVYCFGDPAKMSDPSSKLALRIHDECNGSDVFGSDICTCRPYLIFGIEEAVKEAQNGGSGVVIYFRKEGRALGEVTKYLVYNARKRGEDRASDYFKRTENIAGVKDMRFQALMPDILHWLGITKIDRMLSMSNMKHDAIVGQGIPIHERVELPESWIPADSRVEIDAKITAELMPLARILHHRSSNDNRRARSCSGETLGRRRPLRAVPLYLGQEGQLPGACHMAHPPPTLGTVIPLMHAPPLS</sequence>
<dbReference type="InterPro" id="IPR036144">
    <property type="entry name" value="RibA-like_sf"/>
</dbReference>
<dbReference type="InParanoid" id="A0A507BF30"/>
<name>A0A507BF30_9PEZI</name>